<evidence type="ECO:0000313" key="2">
    <source>
        <dbReference type="Proteomes" id="UP000284853"/>
    </source>
</evidence>
<comment type="caution">
    <text evidence="1">The sequence shown here is derived from an EMBL/GenBank/DDBJ whole genome shotgun (WGS) entry which is preliminary data.</text>
</comment>
<organism evidence="1 2">
    <name type="scientific">Rahnella variigena</name>
    <dbReference type="NCBI Taxonomy" id="574964"/>
    <lineage>
        <taxon>Bacteria</taxon>
        <taxon>Pseudomonadati</taxon>
        <taxon>Pseudomonadota</taxon>
        <taxon>Gammaproteobacteria</taxon>
        <taxon>Enterobacterales</taxon>
        <taxon>Yersiniaceae</taxon>
        <taxon>Rahnella</taxon>
    </lineage>
</organism>
<dbReference type="EMBL" id="NSDJ01000002">
    <property type="protein sequence ID" value="RKF66271.1"/>
    <property type="molecule type" value="Genomic_DNA"/>
</dbReference>
<proteinExistence type="predicted"/>
<evidence type="ECO:0000313" key="1">
    <source>
        <dbReference type="EMBL" id="RKF66271.1"/>
    </source>
</evidence>
<reference evidence="1 2" key="1">
    <citation type="submission" date="2017-08" db="EMBL/GenBank/DDBJ databases">
        <title>Comparative genomics of bacteria isolated from necrotic lesions of AOD affected trees.</title>
        <authorList>
            <person name="Doonan J."/>
            <person name="Denman S."/>
            <person name="Mcdonald J.E."/>
        </authorList>
    </citation>
    <scope>NUCLEOTIDE SEQUENCE [LARGE SCALE GENOMIC DNA]</scope>
    <source>
        <strain evidence="1 2">CIP 105588</strain>
    </source>
</reference>
<sequence>MHFIEKYPQGKKPLIMTLSEDVESPPDYDHNAMNFSLLTQAYQDVAAGRCSVQCEPGEKDFLYISAIYVDGNTNTPTKKNPNQFVGLGQILVFAAIKYGRELKIEQASLLPVNHSQGFYLKMGFHPTVVGAVNRMDKGGASLKSGDGKLNPQWLNRFSQSSFQNANFRGANWSGNINNIYLNLRNNIMKNWDIVG</sequence>
<protein>
    <recommendedName>
        <fullName evidence="3">N-acetyltransferase domain-containing protein</fullName>
    </recommendedName>
</protein>
<dbReference type="SUPFAM" id="SSF55729">
    <property type="entry name" value="Acyl-CoA N-acyltransferases (Nat)"/>
    <property type="match status" value="1"/>
</dbReference>
<dbReference type="Proteomes" id="UP000284853">
    <property type="component" value="Unassembled WGS sequence"/>
</dbReference>
<accession>A0ABX9PN07</accession>
<gene>
    <name evidence="1" type="ORF">CKQ54_23000</name>
</gene>
<evidence type="ECO:0008006" key="3">
    <source>
        <dbReference type="Google" id="ProtNLM"/>
    </source>
</evidence>
<keyword evidence="2" id="KW-1185">Reference proteome</keyword>
<dbReference type="InterPro" id="IPR016181">
    <property type="entry name" value="Acyl_CoA_acyltransferase"/>
</dbReference>
<dbReference type="GeneID" id="302711674"/>
<name>A0ABX9PN07_9GAMM</name>
<dbReference type="Gene3D" id="3.40.630.30">
    <property type="match status" value="1"/>
</dbReference>
<dbReference type="RefSeq" id="WP_120162313.1">
    <property type="nucleotide sequence ID" value="NZ_JBNVZW010000003.1"/>
</dbReference>